<keyword evidence="2" id="KW-1185">Reference proteome</keyword>
<dbReference type="AlphaFoldDB" id="A0A369I937"/>
<evidence type="ECO:0000313" key="2">
    <source>
        <dbReference type="Proteomes" id="UP000253141"/>
    </source>
</evidence>
<proteinExistence type="predicted"/>
<accession>A0A369I937</accession>
<sequence>MYTAIKGIYENGVLTFLEPVPNLEKSEVLVMFLNEEKPTKTKKRIPGSLKRLGELQGKRYSIPDDFNEPLDDLKEYM</sequence>
<evidence type="ECO:0000313" key="1">
    <source>
        <dbReference type="EMBL" id="RDB05007.1"/>
    </source>
</evidence>
<dbReference type="EMBL" id="QPIW01000012">
    <property type="protein sequence ID" value="RDB05007.1"/>
    <property type="molecule type" value="Genomic_DNA"/>
</dbReference>
<dbReference type="Proteomes" id="UP000253141">
    <property type="component" value="Unassembled WGS sequence"/>
</dbReference>
<dbReference type="SUPFAM" id="SSF141694">
    <property type="entry name" value="AF2212/PG0164-like"/>
    <property type="match status" value="1"/>
</dbReference>
<comment type="caution">
    <text evidence="1">The sequence shown here is derived from an EMBL/GenBank/DDBJ whole genome shotgun (WGS) entry which is preliminary data.</text>
</comment>
<organism evidence="1 2">
    <name type="scientific">Runella aurantiaca</name>
    <dbReference type="NCBI Taxonomy" id="2282308"/>
    <lineage>
        <taxon>Bacteria</taxon>
        <taxon>Pseudomonadati</taxon>
        <taxon>Bacteroidota</taxon>
        <taxon>Cytophagia</taxon>
        <taxon>Cytophagales</taxon>
        <taxon>Spirosomataceae</taxon>
        <taxon>Runella</taxon>
    </lineage>
</organism>
<dbReference type="RefSeq" id="WP_114462005.1">
    <property type="nucleotide sequence ID" value="NZ_QPIW01000012.1"/>
</dbReference>
<name>A0A369I937_9BACT</name>
<reference evidence="1 2" key="1">
    <citation type="submission" date="2018-07" db="EMBL/GenBank/DDBJ databases">
        <title>Genome analysis of Runella aurantiaca.</title>
        <authorList>
            <person name="Yang X."/>
        </authorList>
    </citation>
    <scope>NUCLEOTIDE SEQUENCE [LARGE SCALE GENOMIC DNA]</scope>
    <source>
        <strain evidence="1 2">YX9</strain>
    </source>
</reference>
<protein>
    <submittedName>
        <fullName evidence="1">DUF2281 domain-containing protein</fullName>
    </submittedName>
</protein>
<gene>
    <name evidence="1" type="ORF">DVG78_15680</name>
</gene>
<dbReference type="OrthoDB" id="7064984at2"/>